<reference evidence="2 3" key="1">
    <citation type="submission" date="2023-06" db="EMBL/GenBank/DDBJ databases">
        <title>Alteromonas sp. ASW11-36 isolated from intertidal sand.</title>
        <authorList>
            <person name="Li Y."/>
        </authorList>
    </citation>
    <scope>NUCLEOTIDE SEQUENCE [LARGE SCALE GENOMIC DNA]</scope>
    <source>
        <strain evidence="2 3">ASW11-36</strain>
    </source>
</reference>
<feature type="coiled-coil region" evidence="1">
    <location>
        <begin position="126"/>
        <end position="163"/>
    </location>
</feature>
<dbReference type="RefSeq" id="WP_289365317.1">
    <property type="nucleotide sequence ID" value="NZ_JAUCBP010000007.1"/>
</dbReference>
<sequence length="278" mass="33142">MRHVVFTVLLLITTTGCSSKFAYNNLDWLVYWYVDDYIEFSDQQEEQFDAKLATWLDWHRSEELNQYVAHLERVKAKALGEPMTPEEIAQEFDNARQHWERVRNKLSPELAQMAPLLTDDQVIYLFAALDKENRKEEEEREELDEQERLERRTESIIEQVEDMIGRITDDQASIIESYAPQFESTYDFWLTYRRDVQQAARQLFITRDSNPNFVAELTELMVNPDVYRTDQHVQTIERNRLLYATMVSELHTTLTDKQKRKLMKEMNAIIEDLEDLQS</sequence>
<dbReference type="PIRSF" id="PIRSF028200">
    <property type="entry name" value="UCP028200"/>
    <property type="match status" value="1"/>
</dbReference>
<dbReference type="PROSITE" id="PS51257">
    <property type="entry name" value="PROKAR_LIPOPROTEIN"/>
    <property type="match status" value="1"/>
</dbReference>
<accession>A0ABT7SXT8</accession>
<dbReference type="Proteomes" id="UP001234343">
    <property type="component" value="Unassembled WGS sequence"/>
</dbReference>
<gene>
    <name evidence="2" type="ORF">QTP81_10415</name>
</gene>
<evidence type="ECO:0000313" key="2">
    <source>
        <dbReference type="EMBL" id="MDM7861011.1"/>
    </source>
</evidence>
<evidence type="ECO:0000256" key="1">
    <source>
        <dbReference type="SAM" id="Coils"/>
    </source>
</evidence>
<keyword evidence="1" id="KW-0175">Coiled coil</keyword>
<comment type="caution">
    <text evidence="2">The sequence shown here is derived from an EMBL/GenBank/DDBJ whole genome shotgun (WGS) entry which is preliminary data.</text>
</comment>
<name>A0ABT7SXT8_9ALTE</name>
<dbReference type="InterPro" id="IPR016875">
    <property type="entry name" value="UCP028200"/>
</dbReference>
<evidence type="ECO:0000313" key="3">
    <source>
        <dbReference type="Proteomes" id="UP001234343"/>
    </source>
</evidence>
<organism evidence="2 3">
    <name type="scientific">Alteromonas arenosi</name>
    <dbReference type="NCBI Taxonomy" id="3055817"/>
    <lineage>
        <taxon>Bacteria</taxon>
        <taxon>Pseudomonadati</taxon>
        <taxon>Pseudomonadota</taxon>
        <taxon>Gammaproteobacteria</taxon>
        <taxon>Alteromonadales</taxon>
        <taxon>Alteromonadaceae</taxon>
        <taxon>Alteromonas/Salinimonas group</taxon>
        <taxon>Alteromonas</taxon>
    </lineage>
</organism>
<dbReference type="Pfam" id="PF19795">
    <property type="entry name" value="DUF6279"/>
    <property type="match status" value="1"/>
</dbReference>
<proteinExistence type="predicted"/>
<keyword evidence="2" id="KW-0449">Lipoprotein</keyword>
<dbReference type="EMBL" id="JAUCBP010000007">
    <property type="protein sequence ID" value="MDM7861011.1"/>
    <property type="molecule type" value="Genomic_DNA"/>
</dbReference>
<keyword evidence="3" id="KW-1185">Reference proteome</keyword>
<protein>
    <submittedName>
        <fullName evidence="2">DUF6279 family lipoprotein</fullName>
    </submittedName>
</protein>